<name>A0ABW7FT13_9BURK</name>
<accession>A0ABW7FT13</accession>
<dbReference type="InterPro" id="IPR010263">
    <property type="entry name" value="T6SS_TssK"/>
</dbReference>
<dbReference type="RefSeq" id="WP_394458835.1">
    <property type="nucleotide sequence ID" value="NZ_JBIGHZ010000002.1"/>
</dbReference>
<organism evidence="1 2">
    <name type="scientific">Roseateles rivi</name>
    <dbReference type="NCBI Taxonomy" id="3299028"/>
    <lineage>
        <taxon>Bacteria</taxon>
        <taxon>Pseudomonadati</taxon>
        <taxon>Pseudomonadota</taxon>
        <taxon>Betaproteobacteria</taxon>
        <taxon>Burkholderiales</taxon>
        <taxon>Sphaerotilaceae</taxon>
        <taxon>Roseateles</taxon>
    </lineage>
</organism>
<sequence>MSWNNKVVWSEGLFIRPQLFQQQERYLEWFTHHRAAPLSPFFWGFSLLDIDHESLSLGKLVLARASGVFPDGTPFQAPGHARLPEPLALRQEHLQQVIHLALPIRAPNSEETTFDDAPGSLARFNVTETELRDSNSIGQGPRPVQLSNLRLALIPQKELTSAWMGLPLAKVTALHSDGHVDLEPQFIAPVNQWGASALLTQWLVHLHGTCRHRAEFLAKRLSGNAGQGGAQAAEVSDFLLLQILNRYEPMLEYLLQVREASPAEVYTCLRGMAGELSTFVRTATRRPEAVPAYEHGDPYKSFHALIEDVRWLLNALMVRSAEDIPLEVKPNGMHLASVDPTQLASFSALVLAVAADMPADQLAAQFAAQAKVAASDRLPELVRLHLPGLGLRVLPVPPRQIPFNAGCVYFQLDMRGPLWEHLAQHGGIGLHVARALPGLALQLWGVR</sequence>
<reference evidence="1 2" key="1">
    <citation type="submission" date="2024-08" db="EMBL/GenBank/DDBJ databases">
        <authorList>
            <person name="Lu H."/>
        </authorList>
    </citation>
    <scope>NUCLEOTIDE SEQUENCE [LARGE SCALE GENOMIC DNA]</scope>
    <source>
        <strain evidence="1 2">BYS180W</strain>
    </source>
</reference>
<proteinExistence type="predicted"/>
<protein>
    <submittedName>
        <fullName evidence="1">Type VI secretion system baseplate subunit TssK</fullName>
    </submittedName>
</protein>
<evidence type="ECO:0000313" key="2">
    <source>
        <dbReference type="Proteomes" id="UP001606099"/>
    </source>
</evidence>
<dbReference type="Pfam" id="PF05936">
    <property type="entry name" value="T6SS_VasE"/>
    <property type="match status" value="1"/>
</dbReference>
<dbReference type="Proteomes" id="UP001606099">
    <property type="component" value="Unassembled WGS sequence"/>
</dbReference>
<comment type="caution">
    <text evidence="1">The sequence shown here is derived from an EMBL/GenBank/DDBJ whole genome shotgun (WGS) entry which is preliminary data.</text>
</comment>
<dbReference type="PANTHER" id="PTHR35566:SF6">
    <property type="entry name" value="CYTOPLASMIC PROTEIN"/>
    <property type="match status" value="1"/>
</dbReference>
<evidence type="ECO:0000313" key="1">
    <source>
        <dbReference type="EMBL" id="MFG6447433.1"/>
    </source>
</evidence>
<dbReference type="NCBIfam" id="TIGR03353">
    <property type="entry name" value="VI_chp_4"/>
    <property type="match status" value="1"/>
</dbReference>
<dbReference type="PANTHER" id="PTHR35566">
    <property type="entry name" value="BLR3599 PROTEIN"/>
    <property type="match status" value="1"/>
</dbReference>
<dbReference type="EMBL" id="JBIGHZ010000002">
    <property type="protein sequence ID" value="MFG6447433.1"/>
    <property type="molecule type" value="Genomic_DNA"/>
</dbReference>
<gene>
    <name evidence="1" type="primary">tssK</name>
    <name evidence="1" type="ORF">ACG0Z6_04145</name>
</gene>
<keyword evidence="2" id="KW-1185">Reference proteome</keyword>